<evidence type="ECO:0000259" key="2">
    <source>
        <dbReference type="Pfam" id="PF13476"/>
    </source>
</evidence>
<keyword evidence="4" id="KW-1185">Reference proteome</keyword>
<evidence type="ECO:0000313" key="3">
    <source>
        <dbReference type="EMBL" id="QCI80250.1"/>
    </source>
</evidence>
<accession>A0A4D7C7W0</accession>
<dbReference type="AlphaFoldDB" id="A0A4D7C7W0"/>
<dbReference type="Proteomes" id="UP000298714">
    <property type="component" value="Chromosome"/>
</dbReference>
<dbReference type="RefSeq" id="WP_222873117.1">
    <property type="nucleotide sequence ID" value="NZ_CP039704.1"/>
</dbReference>
<reference evidence="4" key="1">
    <citation type="submission" date="2019-04" db="EMBL/GenBank/DDBJ databases">
        <title>Complete genome sequence of Sphingomonas sp. W1-2-3.</title>
        <authorList>
            <person name="Im W.T."/>
        </authorList>
    </citation>
    <scope>NUCLEOTIDE SEQUENCE [LARGE SCALE GENOMIC DNA]</scope>
    <source>
        <strain evidence="4">W1-2-3</strain>
    </source>
</reference>
<sequence length="190" mass="20833">MTAAPLKSLSIAAFRGSSATFTLPFEKGKKLTLIYGENGTGKTTICDAFEFLAHERVSSLDGYGLGARLEKYWPSAGKTAADLLVALETNTGTCSGKIVDKKVVVTPPASRPRIELMRRQQILRLIEAKAGERYDAIKRFIDIAAFEASEEALRKQAKDLAEERKAVEQAEGQSLQELQGFTKRPANRPD</sequence>
<feature type="domain" description="Rad50/SbcC-type AAA" evidence="2">
    <location>
        <begin position="9"/>
        <end position="64"/>
    </location>
</feature>
<protein>
    <recommendedName>
        <fullName evidence="2">Rad50/SbcC-type AAA domain-containing protein</fullName>
    </recommendedName>
</protein>
<name>A0A4D7C7W0_9SPHN</name>
<dbReference type="GO" id="GO:0016887">
    <property type="term" value="F:ATP hydrolysis activity"/>
    <property type="evidence" value="ECO:0007669"/>
    <property type="project" value="InterPro"/>
</dbReference>
<organism evidence="3 4">
    <name type="scientific">Hankyongella ginsenosidimutans</name>
    <dbReference type="NCBI Taxonomy" id="1763828"/>
    <lineage>
        <taxon>Bacteria</taxon>
        <taxon>Pseudomonadati</taxon>
        <taxon>Pseudomonadota</taxon>
        <taxon>Alphaproteobacteria</taxon>
        <taxon>Sphingomonadales</taxon>
        <taxon>Sphingomonadaceae</taxon>
        <taxon>Hankyongella</taxon>
    </lineage>
</organism>
<dbReference type="Gene3D" id="3.40.50.300">
    <property type="entry name" value="P-loop containing nucleotide triphosphate hydrolases"/>
    <property type="match status" value="1"/>
</dbReference>
<gene>
    <name evidence="3" type="ORF">E6W36_14280</name>
</gene>
<dbReference type="KEGG" id="hgn:E6W36_14280"/>
<dbReference type="InterPro" id="IPR027417">
    <property type="entry name" value="P-loop_NTPase"/>
</dbReference>
<proteinExistence type="predicted"/>
<dbReference type="GO" id="GO:0006302">
    <property type="term" value="P:double-strand break repair"/>
    <property type="evidence" value="ECO:0007669"/>
    <property type="project" value="InterPro"/>
</dbReference>
<evidence type="ECO:0000256" key="1">
    <source>
        <dbReference type="SAM" id="MobiDB-lite"/>
    </source>
</evidence>
<dbReference type="InterPro" id="IPR038729">
    <property type="entry name" value="Rad50/SbcC_AAA"/>
</dbReference>
<feature type="region of interest" description="Disordered" evidence="1">
    <location>
        <begin position="164"/>
        <end position="190"/>
    </location>
</feature>
<evidence type="ECO:0000313" key="4">
    <source>
        <dbReference type="Proteomes" id="UP000298714"/>
    </source>
</evidence>
<dbReference type="EMBL" id="CP039704">
    <property type="protein sequence ID" value="QCI80250.1"/>
    <property type="molecule type" value="Genomic_DNA"/>
</dbReference>
<dbReference type="Pfam" id="PF13476">
    <property type="entry name" value="AAA_23"/>
    <property type="match status" value="1"/>
</dbReference>
<dbReference type="SUPFAM" id="SSF52540">
    <property type="entry name" value="P-loop containing nucleoside triphosphate hydrolases"/>
    <property type="match status" value="1"/>
</dbReference>